<dbReference type="SFLD" id="SFLDF00275">
    <property type="entry name" value="adenosine_C2_methyltransferase"/>
    <property type="match status" value="1"/>
</dbReference>
<dbReference type="SFLD" id="SFLDG01062">
    <property type="entry name" value="methyltransferase_(Class_A)"/>
    <property type="match status" value="1"/>
</dbReference>
<gene>
    <name evidence="14" type="primary">rlmN</name>
    <name evidence="16" type="ORF">BKK80_14795</name>
</gene>
<dbReference type="PANTHER" id="PTHR30544:SF5">
    <property type="entry name" value="RADICAL SAM CORE DOMAIN-CONTAINING PROTEIN"/>
    <property type="match status" value="1"/>
</dbReference>
<dbReference type="NCBIfam" id="TIGR00048">
    <property type="entry name" value="rRNA_mod_RlmN"/>
    <property type="match status" value="1"/>
</dbReference>
<evidence type="ECO:0000256" key="1">
    <source>
        <dbReference type="ARBA" id="ARBA00004496"/>
    </source>
</evidence>
<comment type="catalytic activity">
    <reaction evidence="14">
        <text>adenosine(2503) in 23S rRNA + 2 reduced [2Fe-2S]-[ferredoxin] + 2 S-adenosyl-L-methionine = 2-methyladenosine(2503) in 23S rRNA + 5'-deoxyadenosine + L-methionine + 2 oxidized [2Fe-2S]-[ferredoxin] + S-adenosyl-L-homocysteine</text>
        <dbReference type="Rhea" id="RHEA:42916"/>
        <dbReference type="Rhea" id="RHEA-COMP:10000"/>
        <dbReference type="Rhea" id="RHEA-COMP:10001"/>
        <dbReference type="Rhea" id="RHEA-COMP:10152"/>
        <dbReference type="Rhea" id="RHEA-COMP:10282"/>
        <dbReference type="ChEBI" id="CHEBI:17319"/>
        <dbReference type="ChEBI" id="CHEBI:33737"/>
        <dbReference type="ChEBI" id="CHEBI:33738"/>
        <dbReference type="ChEBI" id="CHEBI:57844"/>
        <dbReference type="ChEBI" id="CHEBI:57856"/>
        <dbReference type="ChEBI" id="CHEBI:59789"/>
        <dbReference type="ChEBI" id="CHEBI:74411"/>
        <dbReference type="ChEBI" id="CHEBI:74497"/>
        <dbReference type="EC" id="2.1.1.192"/>
    </reaction>
</comment>
<dbReference type="RefSeq" id="WP_071013949.1">
    <property type="nucleotide sequence ID" value="NZ_CP017754.1"/>
</dbReference>
<dbReference type="InterPro" id="IPR058240">
    <property type="entry name" value="rSAM_sf"/>
</dbReference>
<dbReference type="InterPro" id="IPR048641">
    <property type="entry name" value="RlmN_N"/>
</dbReference>
<dbReference type="InterPro" id="IPR040072">
    <property type="entry name" value="Methyltransferase_A"/>
</dbReference>
<comment type="catalytic activity">
    <reaction evidence="14">
        <text>adenosine(37) in tRNA + 2 reduced [2Fe-2S]-[ferredoxin] + 2 S-adenosyl-L-methionine = 2-methyladenosine(37) in tRNA + 5'-deoxyadenosine + L-methionine + 2 oxidized [2Fe-2S]-[ferredoxin] + S-adenosyl-L-homocysteine</text>
        <dbReference type="Rhea" id="RHEA:43332"/>
        <dbReference type="Rhea" id="RHEA-COMP:10000"/>
        <dbReference type="Rhea" id="RHEA-COMP:10001"/>
        <dbReference type="Rhea" id="RHEA-COMP:10162"/>
        <dbReference type="Rhea" id="RHEA-COMP:10485"/>
        <dbReference type="ChEBI" id="CHEBI:17319"/>
        <dbReference type="ChEBI" id="CHEBI:33737"/>
        <dbReference type="ChEBI" id="CHEBI:33738"/>
        <dbReference type="ChEBI" id="CHEBI:57844"/>
        <dbReference type="ChEBI" id="CHEBI:57856"/>
        <dbReference type="ChEBI" id="CHEBI:59789"/>
        <dbReference type="ChEBI" id="CHEBI:74411"/>
        <dbReference type="ChEBI" id="CHEBI:74497"/>
        <dbReference type="EC" id="2.1.1.192"/>
    </reaction>
</comment>
<keyword evidence="11 14" id="KW-0408">Iron</keyword>
<reference evidence="16 17" key="1">
    <citation type="submission" date="2016-10" db="EMBL/GenBank/DDBJ databases">
        <title>Complete genome sequences of three Cupriavidus strains isolated from various Malaysian environments.</title>
        <authorList>
            <person name="Abdullah A.A.-A."/>
            <person name="Shafie N.A.H."/>
            <person name="Lau N.S."/>
        </authorList>
    </citation>
    <scope>NUCLEOTIDE SEQUENCE [LARGE SCALE GENOMIC DNA]</scope>
    <source>
        <strain evidence="16 17">USMAA1020</strain>
    </source>
</reference>
<evidence type="ECO:0000256" key="8">
    <source>
        <dbReference type="ARBA" id="ARBA00022691"/>
    </source>
</evidence>
<dbReference type="PROSITE" id="PS51918">
    <property type="entry name" value="RADICAL_SAM"/>
    <property type="match status" value="1"/>
</dbReference>
<evidence type="ECO:0000256" key="3">
    <source>
        <dbReference type="ARBA" id="ARBA00022485"/>
    </source>
</evidence>
<evidence type="ECO:0000256" key="10">
    <source>
        <dbReference type="ARBA" id="ARBA00022723"/>
    </source>
</evidence>
<comment type="subcellular location">
    <subcellularLocation>
        <location evidence="1 14">Cytoplasm</location>
    </subcellularLocation>
</comment>
<dbReference type="SUPFAM" id="SSF102114">
    <property type="entry name" value="Radical SAM enzymes"/>
    <property type="match status" value="1"/>
</dbReference>
<keyword evidence="17" id="KW-1185">Reference proteome</keyword>
<dbReference type="Proteomes" id="UP000177515">
    <property type="component" value="Chromosome 1"/>
</dbReference>
<evidence type="ECO:0000313" key="17">
    <source>
        <dbReference type="Proteomes" id="UP000177515"/>
    </source>
</evidence>
<dbReference type="InterPro" id="IPR027492">
    <property type="entry name" value="RNA_MTrfase_RlmN"/>
</dbReference>
<dbReference type="EC" id="2.1.1.192" evidence="14"/>
<evidence type="ECO:0000256" key="7">
    <source>
        <dbReference type="ARBA" id="ARBA00022679"/>
    </source>
</evidence>
<evidence type="ECO:0000256" key="11">
    <source>
        <dbReference type="ARBA" id="ARBA00023004"/>
    </source>
</evidence>
<dbReference type="Gene3D" id="1.10.150.530">
    <property type="match status" value="1"/>
</dbReference>
<keyword evidence="13 14" id="KW-1015">Disulfide bond</keyword>
<comment type="caution">
    <text evidence="14">Lacks conserved residue(s) required for the propagation of feature annotation.</text>
</comment>
<keyword evidence="8 14" id="KW-0949">S-adenosyl-L-methionine</keyword>
<dbReference type="PANTHER" id="PTHR30544">
    <property type="entry name" value="23S RRNA METHYLTRANSFERASE"/>
    <property type="match status" value="1"/>
</dbReference>
<dbReference type="Pfam" id="PF21016">
    <property type="entry name" value="RlmN_N"/>
    <property type="match status" value="1"/>
</dbReference>
<evidence type="ECO:0000256" key="12">
    <source>
        <dbReference type="ARBA" id="ARBA00023014"/>
    </source>
</evidence>
<comment type="function">
    <text evidence="14">Specifically methylates position 2 of adenine 2503 in 23S rRNA and position 2 of adenine 37 in tRNAs. m2A2503 modification seems to play a crucial role in the proofreading step occurring at the peptidyl transferase center and thus would serve to optimize ribosomal fidelity.</text>
</comment>
<feature type="domain" description="Radical SAM core" evidence="15">
    <location>
        <begin position="99"/>
        <end position="339"/>
    </location>
</feature>
<feature type="binding site" evidence="14">
    <location>
        <position position="301"/>
    </location>
    <ligand>
        <name>S-adenosyl-L-methionine</name>
        <dbReference type="ChEBI" id="CHEBI:59789"/>
    </ligand>
</feature>
<comment type="cofactor">
    <cofactor evidence="14">
        <name>[4Fe-4S] cluster</name>
        <dbReference type="ChEBI" id="CHEBI:49883"/>
    </cofactor>
    <text evidence="14">Binds 1 [4Fe-4S] cluster. The cluster is coordinated with 3 cysteines and an exchangeable S-adenosyl-L-methionine.</text>
</comment>
<proteinExistence type="inferred from homology"/>
<evidence type="ECO:0000256" key="9">
    <source>
        <dbReference type="ARBA" id="ARBA00022694"/>
    </source>
</evidence>
<comment type="miscellaneous">
    <text evidence="14">Reaction proceeds by a ping-pong mechanism involving intermediate methylation of a conserved cysteine residue.</text>
</comment>
<dbReference type="InterPro" id="IPR013785">
    <property type="entry name" value="Aldolase_TIM"/>
</dbReference>
<evidence type="ECO:0000259" key="15">
    <source>
        <dbReference type="PROSITE" id="PS51918"/>
    </source>
</evidence>
<keyword evidence="9 14" id="KW-0819">tRNA processing</keyword>
<name>A0ABN4TPM2_9BURK</name>
<evidence type="ECO:0000256" key="4">
    <source>
        <dbReference type="ARBA" id="ARBA00022490"/>
    </source>
</evidence>
<evidence type="ECO:0000256" key="6">
    <source>
        <dbReference type="ARBA" id="ARBA00022603"/>
    </source>
</evidence>
<dbReference type="Pfam" id="PF04055">
    <property type="entry name" value="Radical_SAM"/>
    <property type="match status" value="1"/>
</dbReference>
<keyword evidence="5 14" id="KW-0698">rRNA processing</keyword>
<dbReference type="HAMAP" id="MF_01849">
    <property type="entry name" value="RNA_methyltr_RlmN"/>
    <property type="match status" value="1"/>
</dbReference>
<feature type="binding site" evidence="14">
    <location>
        <position position="120"/>
    </location>
    <ligand>
        <name>[4Fe-4S] cluster</name>
        <dbReference type="ChEBI" id="CHEBI:49883"/>
        <note>4Fe-4S-S-AdoMet</note>
    </ligand>
</feature>
<dbReference type="CDD" id="cd01335">
    <property type="entry name" value="Radical_SAM"/>
    <property type="match status" value="1"/>
</dbReference>
<organism evidence="16 17">
    <name type="scientific">Cupriavidus malaysiensis</name>
    <dbReference type="NCBI Taxonomy" id="367825"/>
    <lineage>
        <taxon>Bacteria</taxon>
        <taxon>Pseudomonadati</taxon>
        <taxon>Pseudomonadota</taxon>
        <taxon>Betaproteobacteria</taxon>
        <taxon>Burkholderiales</taxon>
        <taxon>Burkholderiaceae</taxon>
        <taxon>Cupriavidus</taxon>
    </lineage>
</organism>
<dbReference type="InterPro" id="IPR007197">
    <property type="entry name" value="rSAM"/>
</dbReference>
<feature type="active site" description="Proton acceptor" evidence="14">
    <location>
        <position position="93"/>
    </location>
</feature>
<protein>
    <recommendedName>
        <fullName evidence="14">Dual-specificity RNA methyltransferase RlmN</fullName>
        <ecNumber evidence="14">2.1.1.192</ecNumber>
    </recommendedName>
    <alternativeName>
        <fullName evidence="14">23S rRNA (adenine(2503)-C(2))-methyltransferase</fullName>
    </alternativeName>
    <alternativeName>
        <fullName evidence="14">23S rRNA m2A2503 methyltransferase</fullName>
    </alternativeName>
    <alternativeName>
        <fullName evidence="14">Ribosomal RNA large subunit methyltransferase N</fullName>
    </alternativeName>
    <alternativeName>
        <fullName evidence="14">tRNA (adenine(37)-C(2))-methyltransferase</fullName>
    </alternativeName>
    <alternativeName>
        <fullName evidence="14">tRNA m2A37 methyltransferase</fullName>
    </alternativeName>
</protein>
<feature type="binding site" evidence="14">
    <location>
        <position position="202"/>
    </location>
    <ligand>
        <name>S-adenosyl-L-methionine</name>
        <dbReference type="ChEBI" id="CHEBI:59789"/>
    </ligand>
</feature>
<evidence type="ECO:0000256" key="13">
    <source>
        <dbReference type="ARBA" id="ARBA00023157"/>
    </source>
</evidence>
<evidence type="ECO:0000256" key="14">
    <source>
        <dbReference type="HAMAP-Rule" id="MF_01849"/>
    </source>
</evidence>
<keyword evidence="4 14" id="KW-0963">Cytoplasm</keyword>
<comment type="similarity">
    <text evidence="2 14">Belongs to the radical SAM superfamily. RlmN family.</text>
</comment>
<feature type="binding site" evidence="14">
    <location>
        <begin position="170"/>
        <end position="171"/>
    </location>
    <ligand>
        <name>S-adenosyl-L-methionine</name>
        <dbReference type="ChEBI" id="CHEBI:59789"/>
    </ligand>
</feature>
<evidence type="ECO:0000256" key="2">
    <source>
        <dbReference type="ARBA" id="ARBA00007544"/>
    </source>
</evidence>
<keyword evidence="10 14" id="KW-0479">Metal-binding</keyword>
<sequence>MNDLVNLLDLDADALTAYCGELGEKPFRARQLQRWIHQFGASRFDAMSDLAKSLREKLATRAEIRAPSVIADHESADGTRKWLLDVGAGNAVETVYIPEETRGTLCVSSQAGCAVNCRFCSTGKQGFSRNLSAGEIIGQLWMAEFAMRARLGRGPKDDRVISNVVMMGMGEPLLNYDQVVPAMRLMLDDNAYGLSRRRVTLSTSGVVPMMDRLAKDLPVALAVSLHASNDPLRDMLVPLNKKYPLAELMAACRRYLEFAPRDFITFEYCMLDGVNDGVEHARELLQLVADVPCKFNLIPFNPFPESGLKRSGNEQIRRFAQVLMDAGIVTTIRKTRGDDIDAACGQLAGEVKDRTRLAERGKFGKITPLVPVAASGPDTPSREVRPA</sequence>
<feature type="binding site" evidence="14">
    <location>
        <position position="117"/>
    </location>
    <ligand>
        <name>[4Fe-4S] cluster</name>
        <dbReference type="ChEBI" id="CHEBI:49883"/>
        <note>4Fe-4S-S-AdoMet</note>
    </ligand>
</feature>
<dbReference type="EMBL" id="CP017754">
    <property type="protein sequence ID" value="AOZ06953.1"/>
    <property type="molecule type" value="Genomic_DNA"/>
</dbReference>
<keyword evidence="12 14" id="KW-0411">Iron-sulfur</keyword>
<accession>A0ABN4TPM2</accession>
<evidence type="ECO:0000256" key="5">
    <source>
        <dbReference type="ARBA" id="ARBA00022552"/>
    </source>
</evidence>
<dbReference type="InterPro" id="IPR004383">
    <property type="entry name" value="rRNA_lsu_MTrfase_RlmN/Cfr"/>
</dbReference>
<keyword evidence="3 14" id="KW-0004">4Fe-4S</keyword>
<feature type="binding site" evidence="14">
    <location>
        <begin position="224"/>
        <end position="226"/>
    </location>
    <ligand>
        <name>S-adenosyl-L-methionine</name>
        <dbReference type="ChEBI" id="CHEBI:59789"/>
    </ligand>
</feature>
<keyword evidence="7 14" id="KW-0808">Transferase</keyword>
<dbReference type="PIRSF" id="PIRSF006004">
    <property type="entry name" value="CHP00048"/>
    <property type="match status" value="1"/>
</dbReference>
<feature type="binding site" evidence="14">
    <location>
        <position position="113"/>
    </location>
    <ligand>
        <name>[4Fe-4S] cluster</name>
        <dbReference type="ChEBI" id="CHEBI:49883"/>
        <note>4Fe-4S-S-AdoMet</note>
    </ligand>
</feature>
<feature type="active site" description="S-methylcysteine intermediate" evidence="14">
    <location>
        <position position="344"/>
    </location>
</feature>
<dbReference type="SFLD" id="SFLDS00029">
    <property type="entry name" value="Radical_SAM"/>
    <property type="match status" value="1"/>
</dbReference>
<keyword evidence="6 14" id="KW-0489">Methyltransferase</keyword>
<dbReference type="Gene3D" id="3.20.20.70">
    <property type="entry name" value="Aldolase class I"/>
    <property type="match status" value="1"/>
</dbReference>
<evidence type="ECO:0000313" key="16">
    <source>
        <dbReference type="EMBL" id="AOZ06953.1"/>
    </source>
</evidence>